<dbReference type="RefSeq" id="WP_120631150.1">
    <property type="nucleotide sequence ID" value="NZ_RAWI01001217.1"/>
</dbReference>
<dbReference type="GO" id="GO:0005840">
    <property type="term" value="C:ribosome"/>
    <property type="evidence" value="ECO:0007669"/>
    <property type="project" value="UniProtKB-KW"/>
</dbReference>
<dbReference type="InterPro" id="IPR001911">
    <property type="entry name" value="Ribosomal_bS21"/>
</dbReference>
<evidence type="ECO:0000256" key="1">
    <source>
        <dbReference type="ARBA" id="ARBA00006640"/>
    </source>
</evidence>
<dbReference type="Gene3D" id="1.20.5.1150">
    <property type="entry name" value="Ribosomal protein S8"/>
    <property type="match status" value="1"/>
</dbReference>
<evidence type="ECO:0000313" key="6">
    <source>
        <dbReference type="Proteomes" id="UP000278907"/>
    </source>
</evidence>
<keyword evidence="3" id="KW-0687">Ribonucleoprotein</keyword>
<reference evidence="5 6" key="1">
    <citation type="submission" date="2018-09" db="EMBL/GenBank/DDBJ databases">
        <authorList>
            <person name="Livingstone P.G."/>
            <person name="Whitworth D.E."/>
        </authorList>
    </citation>
    <scope>NUCLEOTIDE SEQUENCE [LARGE SCALE GENOMIC DNA]</scope>
    <source>
        <strain evidence="5 6">CA031B</strain>
    </source>
</reference>
<comment type="similarity">
    <text evidence="1">Belongs to the bacterial ribosomal protein bS21 family.</text>
</comment>
<dbReference type="Pfam" id="PF01165">
    <property type="entry name" value="Ribosomal_S21"/>
    <property type="match status" value="1"/>
</dbReference>
<name>A0ABX9Q3E1_9BACT</name>
<evidence type="ECO:0000256" key="4">
    <source>
        <dbReference type="ARBA" id="ARBA00035135"/>
    </source>
</evidence>
<evidence type="ECO:0000313" key="5">
    <source>
        <dbReference type="EMBL" id="RKH78354.1"/>
    </source>
</evidence>
<dbReference type="Proteomes" id="UP000278907">
    <property type="component" value="Unassembled WGS sequence"/>
</dbReference>
<dbReference type="InterPro" id="IPR038380">
    <property type="entry name" value="Ribosomal_bS21_sf"/>
</dbReference>
<evidence type="ECO:0000256" key="2">
    <source>
        <dbReference type="ARBA" id="ARBA00022980"/>
    </source>
</evidence>
<organism evidence="5 6">
    <name type="scientific">Corallococcus praedator</name>
    <dbReference type="NCBI Taxonomy" id="2316724"/>
    <lineage>
        <taxon>Bacteria</taxon>
        <taxon>Pseudomonadati</taxon>
        <taxon>Myxococcota</taxon>
        <taxon>Myxococcia</taxon>
        <taxon>Myxococcales</taxon>
        <taxon>Cystobacterineae</taxon>
        <taxon>Myxococcaceae</taxon>
        <taxon>Corallococcus</taxon>
    </lineage>
</organism>
<dbReference type="NCBIfam" id="TIGR00030">
    <property type="entry name" value="S21p"/>
    <property type="match status" value="1"/>
</dbReference>
<dbReference type="EMBL" id="RAWI01001217">
    <property type="protein sequence ID" value="RKH78354.1"/>
    <property type="molecule type" value="Genomic_DNA"/>
</dbReference>
<feature type="non-terminal residue" evidence="5">
    <location>
        <position position="37"/>
    </location>
</feature>
<keyword evidence="2 5" id="KW-0689">Ribosomal protein</keyword>
<protein>
    <recommendedName>
        <fullName evidence="4">Small ribosomal subunit protein bS21</fullName>
    </recommendedName>
</protein>
<accession>A0ABX9Q3E1</accession>
<evidence type="ECO:0000256" key="3">
    <source>
        <dbReference type="ARBA" id="ARBA00023274"/>
    </source>
</evidence>
<gene>
    <name evidence="5" type="primary">rpsU</name>
    <name evidence="5" type="ORF">D7Y13_43830</name>
</gene>
<proteinExistence type="inferred from homology"/>
<sequence>MRVEVRDNNIDQALRVLKKKMQREGVFREMKARSFFE</sequence>
<keyword evidence="6" id="KW-1185">Reference proteome</keyword>
<comment type="caution">
    <text evidence="5">The sequence shown here is derived from an EMBL/GenBank/DDBJ whole genome shotgun (WGS) entry which is preliminary data.</text>
</comment>